<feature type="non-terminal residue" evidence="1">
    <location>
        <position position="1"/>
    </location>
</feature>
<dbReference type="AlphaFoldDB" id="A0A699L2R0"/>
<evidence type="ECO:0000313" key="1">
    <source>
        <dbReference type="EMBL" id="GFB23588.1"/>
    </source>
</evidence>
<reference evidence="1" key="1">
    <citation type="journal article" date="2019" name="Sci. Rep.">
        <title>Draft genome of Tanacetum cinerariifolium, the natural source of mosquito coil.</title>
        <authorList>
            <person name="Yamashiro T."/>
            <person name="Shiraishi A."/>
            <person name="Satake H."/>
            <person name="Nakayama K."/>
        </authorList>
    </citation>
    <scope>NUCLEOTIDE SEQUENCE</scope>
</reference>
<proteinExistence type="predicted"/>
<sequence length="50" mass="5982">VKNKREKDKIRTKPDHIKKKREASKVAWCLLGSDGEGDWKSWVRWWSGEK</sequence>
<organism evidence="1">
    <name type="scientific">Tanacetum cinerariifolium</name>
    <name type="common">Dalmatian daisy</name>
    <name type="synonym">Chrysanthemum cinerariifolium</name>
    <dbReference type="NCBI Taxonomy" id="118510"/>
    <lineage>
        <taxon>Eukaryota</taxon>
        <taxon>Viridiplantae</taxon>
        <taxon>Streptophyta</taxon>
        <taxon>Embryophyta</taxon>
        <taxon>Tracheophyta</taxon>
        <taxon>Spermatophyta</taxon>
        <taxon>Magnoliopsida</taxon>
        <taxon>eudicotyledons</taxon>
        <taxon>Gunneridae</taxon>
        <taxon>Pentapetalae</taxon>
        <taxon>asterids</taxon>
        <taxon>campanulids</taxon>
        <taxon>Asterales</taxon>
        <taxon>Asteraceae</taxon>
        <taxon>Asteroideae</taxon>
        <taxon>Anthemideae</taxon>
        <taxon>Anthemidinae</taxon>
        <taxon>Tanacetum</taxon>
    </lineage>
</organism>
<dbReference type="EMBL" id="BKCJ010582033">
    <property type="protein sequence ID" value="GFB23588.1"/>
    <property type="molecule type" value="Genomic_DNA"/>
</dbReference>
<name>A0A699L2R0_TANCI</name>
<gene>
    <name evidence="1" type="ORF">Tci_695559</name>
</gene>
<comment type="caution">
    <text evidence="1">The sequence shown here is derived from an EMBL/GenBank/DDBJ whole genome shotgun (WGS) entry which is preliminary data.</text>
</comment>
<accession>A0A699L2R0</accession>
<protein>
    <submittedName>
        <fullName evidence="1">Uncharacterized protein</fullName>
    </submittedName>
</protein>